<proteinExistence type="predicted"/>
<gene>
    <name evidence="1" type="ORF">METZ01_LOCUS25563</name>
</gene>
<evidence type="ECO:0008006" key="2">
    <source>
        <dbReference type="Google" id="ProtNLM"/>
    </source>
</evidence>
<organism evidence="1">
    <name type="scientific">marine metagenome</name>
    <dbReference type="NCBI Taxonomy" id="408172"/>
    <lineage>
        <taxon>unclassified sequences</taxon>
        <taxon>metagenomes</taxon>
        <taxon>ecological metagenomes</taxon>
    </lineage>
</organism>
<accession>A0A381Q324</accession>
<sequence length="187" mass="20869">VGIPVLLIGQFDHVHNGFGLDIGSSGSGVFIMRQYTHTSQKYSLSGELRFYDIKASNETIVYDWYSNQYRSVGGKSLILMPAFFGANYYPFAGQIANNFSPFITLRGGPLFTLNGLETGKFVQRWSNAETHWSAGGFFGVGTEFRLVNMTSVLLHVGYEYLPLSRIADGENDYSGLLIHIAFNRLKK</sequence>
<dbReference type="AlphaFoldDB" id="A0A381Q324"/>
<name>A0A381Q324_9ZZZZ</name>
<reference evidence="1" key="1">
    <citation type="submission" date="2018-05" db="EMBL/GenBank/DDBJ databases">
        <authorList>
            <person name="Lanie J.A."/>
            <person name="Ng W.-L."/>
            <person name="Kazmierczak K.M."/>
            <person name="Andrzejewski T.M."/>
            <person name="Davidsen T.M."/>
            <person name="Wayne K.J."/>
            <person name="Tettelin H."/>
            <person name="Glass J.I."/>
            <person name="Rusch D."/>
            <person name="Podicherti R."/>
            <person name="Tsui H.-C.T."/>
            <person name="Winkler M.E."/>
        </authorList>
    </citation>
    <scope>NUCLEOTIDE SEQUENCE</scope>
</reference>
<feature type="non-terminal residue" evidence="1">
    <location>
        <position position="1"/>
    </location>
</feature>
<protein>
    <recommendedName>
        <fullName evidence="2">Outer membrane protein beta-barrel domain-containing protein</fullName>
    </recommendedName>
</protein>
<evidence type="ECO:0000313" key="1">
    <source>
        <dbReference type="EMBL" id="SUZ72709.1"/>
    </source>
</evidence>
<dbReference type="EMBL" id="UINC01001155">
    <property type="protein sequence ID" value="SUZ72709.1"/>
    <property type="molecule type" value="Genomic_DNA"/>
</dbReference>